<keyword evidence="3" id="KW-1185">Reference proteome</keyword>
<dbReference type="NCBIfam" id="TIGR01571">
    <property type="entry name" value="A_thal_Cys_rich"/>
    <property type="match status" value="1"/>
</dbReference>
<keyword evidence="1" id="KW-0472">Membrane</keyword>
<gene>
    <name evidence="2" type="ORF">Scep_022783</name>
</gene>
<evidence type="ECO:0000313" key="3">
    <source>
        <dbReference type="Proteomes" id="UP001419268"/>
    </source>
</evidence>
<dbReference type="Proteomes" id="UP001419268">
    <property type="component" value="Unassembled WGS sequence"/>
</dbReference>
<proteinExistence type="predicted"/>
<keyword evidence="1" id="KW-1133">Transmembrane helix</keyword>
<dbReference type="Pfam" id="PF04749">
    <property type="entry name" value="PLAC8"/>
    <property type="match status" value="1"/>
</dbReference>
<dbReference type="AlphaFoldDB" id="A0AAP0FIX7"/>
<evidence type="ECO:0000313" key="2">
    <source>
        <dbReference type="EMBL" id="KAK9105939.1"/>
    </source>
</evidence>
<dbReference type="PANTHER" id="PTHR15907">
    <property type="entry name" value="DUF614 FAMILY PROTEIN-RELATED"/>
    <property type="match status" value="1"/>
</dbReference>
<comment type="caution">
    <text evidence="2">The sequence shown here is derived from an EMBL/GenBank/DDBJ whole genome shotgun (WGS) entry which is preliminary data.</text>
</comment>
<reference evidence="2 3" key="1">
    <citation type="submission" date="2024-01" db="EMBL/GenBank/DDBJ databases">
        <title>Genome assemblies of Stephania.</title>
        <authorList>
            <person name="Yang L."/>
        </authorList>
    </citation>
    <scope>NUCLEOTIDE SEQUENCE [LARGE SCALE GENOMIC DNA]</scope>
    <source>
        <strain evidence="2">JXDWG</strain>
        <tissue evidence="2">Leaf</tissue>
    </source>
</reference>
<feature type="transmembrane region" description="Helical" evidence="1">
    <location>
        <begin position="53"/>
        <end position="74"/>
    </location>
</feature>
<keyword evidence="1" id="KW-0812">Transmembrane</keyword>
<dbReference type="EMBL" id="JBBNAG010000009">
    <property type="protein sequence ID" value="KAK9105939.1"/>
    <property type="molecule type" value="Genomic_DNA"/>
</dbReference>
<protein>
    <submittedName>
        <fullName evidence="2">Uncharacterized protein</fullName>
    </submittedName>
</protein>
<organism evidence="2 3">
    <name type="scientific">Stephania cephalantha</name>
    <dbReference type="NCBI Taxonomy" id="152367"/>
    <lineage>
        <taxon>Eukaryota</taxon>
        <taxon>Viridiplantae</taxon>
        <taxon>Streptophyta</taxon>
        <taxon>Embryophyta</taxon>
        <taxon>Tracheophyta</taxon>
        <taxon>Spermatophyta</taxon>
        <taxon>Magnoliopsida</taxon>
        <taxon>Ranunculales</taxon>
        <taxon>Menispermaceae</taxon>
        <taxon>Menispermoideae</taxon>
        <taxon>Cissampelideae</taxon>
        <taxon>Stephania</taxon>
    </lineage>
</organism>
<sequence length="144" mass="15917">MSSHGKVPWSTGLCDCNEDTGNCFLTCFCPCISFGRIAEIADEGSFSCGACCALYVLVHLLTSRLGAVLLSCVYRRKLKKQYNLEGNDCTDFCLHLWCSPCATCQEYRELQHQGFDLTKGWDGNVGKRRAGVEMAPGVQKGMNR</sequence>
<dbReference type="InterPro" id="IPR006461">
    <property type="entry name" value="PLAC_motif_containing"/>
</dbReference>
<evidence type="ECO:0000256" key="1">
    <source>
        <dbReference type="SAM" id="Phobius"/>
    </source>
</evidence>
<accession>A0AAP0FIX7</accession>
<name>A0AAP0FIX7_9MAGN</name>